<evidence type="ECO:0000313" key="3">
    <source>
        <dbReference type="EMBL" id="GLG91078.1"/>
    </source>
</evidence>
<feature type="transmembrane region" description="Helical" evidence="1">
    <location>
        <begin position="33"/>
        <end position="54"/>
    </location>
</feature>
<protein>
    <submittedName>
        <fullName evidence="2">Uncharacterized protein</fullName>
    </submittedName>
</protein>
<evidence type="ECO:0000256" key="1">
    <source>
        <dbReference type="SAM" id="Phobius"/>
    </source>
</evidence>
<keyword evidence="1" id="KW-0812">Transmembrane</keyword>
<proteinExistence type="predicted"/>
<reference evidence="2" key="2">
    <citation type="submission" date="2022-11" db="EMBL/GenBank/DDBJ databases">
        <title>Draft genome sequence of Sellimonas catena strain 12EGH17.</title>
        <authorList>
            <person name="Hisatomi A."/>
            <person name="Ohkuma M."/>
            <person name="Sakamoto M."/>
        </authorList>
    </citation>
    <scope>NUCLEOTIDE SEQUENCE</scope>
    <source>
        <strain evidence="2">12EGH17</strain>
    </source>
</reference>
<name>A0A9W6C725_9FIRM</name>
<keyword evidence="1" id="KW-1133">Transmembrane helix</keyword>
<comment type="caution">
    <text evidence="2">The sequence shown here is derived from an EMBL/GenBank/DDBJ whole genome shotgun (WGS) entry which is preliminary data.</text>
</comment>
<keyword evidence="4" id="KW-1185">Reference proteome</keyword>
<dbReference type="EMBL" id="BSBO01000030">
    <property type="protein sequence ID" value="GLG05479.1"/>
    <property type="molecule type" value="Genomic_DNA"/>
</dbReference>
<accession>A0A9W6C725</accession>
<keyword evidence="1" id="KW-0472">Membrane</keyword>
<reference evidence="3" key="3">
    <citation type="submission" date="2022-11" db="EMBL/GenBank/DDBJ databases">
        <title>Draft genome sequence of Sellimonas catena strain 18CBH55.</title>
        <authorList>
            <person name="Atsushi H."/>
            <person name="Moriya O."/>
            <person name="Mitsuo S."/>
        </authorList>
    </citation>
    <scope>NUCLEOTIDE SEQUENCE</scope>
    <source>
        <strain evidence="3">18CBH55</strain>
    </source>
</reference>
<reference evidence="2" key="1">
    <citation type="submission" date="2022-11" db="EMBL/GenBank/DDBJ databases">
        <title>Draft genome sequence of Sellimonas catena strain 12EGH17.</title>
        <authorList>
            <person name="Atsushi H."/>
            <person name="Moriya O."/>
            <person name="Mitsuo S."/>
        </authorList>
    </citation>
    <scope>NUCLEOTIDE SEQUENCE</scope>
    <source>
        <strain evidence="2">12EGH17</strain>
    </source>
</reference>
<dbReference type="Proteomes" id="UP001145145">
    <property type="component" value="Unassembled WGS sequence"/>
</dbReference>
<dbReference type="RefSeq" id="WP_281845583.1">
    <property type="nucleotide sequence ID" value="NZ_BSBO01000030.1"/>
</dbReference>
<reference evidence="2 4" key="5">
    <citation type="journal article" date="2023" name="Int. J. Syst. Evol. Microbiol.">
        <title>Sellimonas catena sp. nov., isolated from human faeces.</title>
        <authorList>
            <person name="Hisatomi A."/>
            <person name="Ohkuma M."/>
            <person name="Sakamoto M."/>
        </authorList>
    </citation>
    <scope>NUCLEOTIDE SEQUENCE [LARGE SCALE GENOMIC DNA]</scope>
    <source>
        <strain evidence="2 4">12EGH17</strain>
        <strain evidence="3">18CBH55</strain>
    </source>
</reference>
<dbReference type="AlphaFoldDB" id="A0A9W6C725"/>
<feature type="transmembrane region" description="Helical" evidence="1">
    <location>
        <begin position="121"/>
        <end position="140"/>
    </location>
</feature>
<dbReference type="EMBL" id="BSCH01000017">
    <property type="protein sequence ID" value="GLG91078.1"/>
    <property type="molecule type" value="Genomic_DNA"/>
</dbReference>
<evidence type="ECO:0000313" key="4">
    <source>
        <dbReference type="Proteomes" id="UP001145145"/>
    </source>
</evidence>
<feature type="transmembrane region" description="Helical" evidence="1">
    <location>
        <begin position="6"/>
        <end position="26"/>
    </location>
</feature>
<organism evidence="2 4">
    <name type="scientific">Sellimonas catena</name>
    <dbReference type="NCBI Taxonomy" id="2994035"/>
    <lineage>
        <taxon>Bacteria</taxon>
        <taxon>Bacillati</taxon>
        <taxon>Bacillota</taxon>
        <taxon>Clostridia</taxon>
        <taxon>Lachnospirales</taxon>
        <taxon>Lachnospiraceae</taxon>
        <taxon>Sellimonas</taxon>
    </lineage>
</organism>
<feature type="transmembrane region" description="Helical" evidence="1">
    <location>
        <begin position="89"/>
        <end position="109"/>
    </location>
</feature>
<evidence type="ECO:0000313" key="2">
    <source>
        <dbReference type="EMBL" id="GLG05479.1"/>
    </source>
</evidence>
<reference evidence="3" key="4">
    <citation type="submission" date="2022-11" db="EMBL/GenBank/DDBJ databases">
        <title>Draft genome sequence of Sellimonas catena strain 18CBH55.</title>
        <authorList>
            <person name="Hisatomi A."/>
            <person name="Ohkuma M."/>
            <person name="Sakamoto M."/>
        </authorList>
    </citation>
    <scope>NUCLEOTIDE SEQUENCE</scope>
    <source>
        <strain evidence="3">18CBH55</strain>
    </source>
</reference>
<dbReference type="Proteomes" id="UP001145094">
    <property type="component" value="Unassembled WGS sequence"/>
</dbReference>
<gene>
    <name evidence="2" type="ORF">Selli1_26530</name>
    <name evidence="3" type="ORF">Selli2_25050</name>
</gene>
<sequence length="158" mass="17790">MKKSNLITGFIYLIAGVILLLIAIFTNTKLDSLLCGFAGVGIGPGLMIIFKYFYWNKPENKKRYQEKSEKEAIELHDELNIKLRDKSGHYAYVYGIIVICFSIVVFSILGQLEIITHSGIILLYLGAYLIFQLVINTTWAKTPGLAPGMKPSFFFAKT</sequence>